<comment type="caution">
    <text evidence="2">The sequence shown here is derived from an EMBL/GenBank/DDBJ whole genome shotgun (WGS) entry which is preliminary data.</text>
</comment>
<evidence type="ECO:0000313" key="2">
    <source>
        <dbReference type="EMBL" id="GBP50059.1"/>
    </source>
</evidence>
<organism evidence="2 3">
    <name type="scientific">Eumeta variegata</name>
    <name type="common">Bagworm moth</name>
    <name type="synonym">Eumeta japonica</name>
    <dbReference type="NCBI Taxonomy" id="151549"/>
    <lineage>
        <taxon>Eukaryota</taxon>
        <taxon>Metazoa</taxon>
        <taxon>Ecdysozoa</taxon>
        <taxon>Arthropoda</taxon>
        <taxon>Hexapoda</taxon>
        <taxon>Insecta</taxon>
        <taxon>Pterygota</taxon>
        <taxon>Neoptera</taxon>
        <taxon>Endopterygota</taxon>
        <taxon>Lepidoptera</taxon>
        <taxon>Glossata</taxon>
        <taxon>Ditrysia</taxon>
        <taxon>Tineoidea</taxon>
        <taxon>Psychidae</taxon>
        <taxon>Oiketicinae</taxon>
        <taxon>Eumeta</taxon>
    </lineage>
</organism>
<dbReference type="Proteomes" id="UP000299102">
    <property type="component" value="Unassembled WGS sequence"/>
</dbReference>
<gene>
    <name evidence="2" type="ORF">EVAR_39637_1</name>
</gene>
<proteinExistence type="predicted"/>
<protein>
    <submittedName>
        <fullName evidence="2">Uncharacterized protein</fullName>
    </submittedName>
</protein>
<feature type="region of interest" description="Disordered" evidence="1">
    <location>
        <begin position="25"/>
        <end position="56"/>
    </location>
</feature>
<dbReference type="AlphaFoldDB" id="A0A4C1WI72"/>
<evidence type="ECO:0000256" key="1">
    <source>
        <dbReference type="SAM" id="MobiDB-lite"/>
    </source>
</evidence>
<reference evidence="2 3" key="1">
    <citation type="journal article" date="2019" name="Commun. Biol.">
        <title>The bagworm genome reveals a unique fibroin gene that provides high tensile strength.</title>
        <authorList>
            <person name="Kono N."/>
            <person name="Nakamura H."/>
            <person name="Ohtoshi R."/>
            <person name="Tomita M."/>
            <person name="Numata K."/>
            <person name="Arakawa K."/>
        </authorList>
    </citation>
    <scope>NUCLEOTIDE SEQUENCE [LARGE SCALE GENOMIC DNA]</scope>
</reference>
<sequence>MVVPMHLVDATIVYCPGSRPDASCGDDATPTSLHMSHRQLTKTETAERNQQMSRKTKKCGRSVLECADENNCNAG</sequence>
<evidence type="ECO:0000313" key="3">
    <source>
        <dbReference type="Proteomes" id="UP000299102"/>
    </source>
</evidence>
<keyword evidence="3" id="KW-1185">Reference proteome</keyword>
<accession>A0A4C1WI72</accession>
<name>A0A4C1WI72_EUMVA</name>
<dbReference type="EMBL" id="BGZK01000557">
    <property type="protein sequence ID" value="GBP50059.1"/>
    <property type="molecule type" value="Genomic_DNA"/>
</dbReference>